<feature type="non-terminal residue" evidence="1">
    <location>
        <position position="82"/>
    </location>
</feature>
<reference evidence="1" key="1">
    <citation type="submission" date="2023-10" db="EMBL/GenBank/DDBJ databases">
        <title>Genome assembly of Pristionchus species.</title>
        <authorList>
            <person name="Yoshida K."/>
            <person name="Sommer R.J."/>
        </authorList>
    </citation>
    <scope>NUCLEOTIDE SEQUENCE</scope>
    <source>
        <strain evidence="1">RS5133</strain>
    </source>
</reference>
<evidence type="ECO:0000313" key="1">
    <source>
        <dbReference type="EMBL" id="GMT25259.1"/>
    </source>
</evidence>
<evidence type="ECO:0000313" key="2">
    <source>
        <dbReference type="Proteomes" id="UP001432322"/>
    </source>
</evidence>
<proteinExistence type="predicted"/>
<keyword evidence="2" id="KW-1185">Reference proteome</keyword>
<gene>
    <name evidence="1" type="ORF">PFISCL1PPCAC_16556</name>
</gene>
<accession>A0AAV5W3E6</accession>
<dbReference type="AlphaFoldDB" id="A0AAV5W3E6"/>
<organism evidence="1 2">
    <name type="scientific">Pristionchus fissidentatus</name>
    <dbReference type="NCBI Taxonomy" id="1538716"/>
    <lineage>
        <taxon>Eukaryota</taxon>
        <taxon>Metazoa</taxon>
        <taxon>Ecdysozoa</taxon>
        <taxon>Nematoda</taxon>
        <taxon>Chromadorea</taxon>
        <taxon>Rhabditida</taxon>
        <taxon>Rhabditina</taxon>
        <taxon>Diplogasteromorpha</taxon>
        <taxon>Diplogasteroidea</taxon>
        <taxon>Neodiplogasteridae</taxon>
        <taxon>Pristionchus</taxon>
    </lineage>
</organism>
<feature type="non-terminal residue" evidence="1">
    <location>
        <position position="1"/>
    </location>
</feature>
<dbReference type="EMBL" id="BTSY01000004">
    <property type="protein sequence ID" value="GMT25259.1"/>
    <property type="molecule type" value="Genomic_DNA"/>
</dbReference>
<dbReference type="Proteomes" id="UP001432322">
    <property type="component" value="Unassembled WGS sequence"/>
</dbReference>
<sequence length="82" mass="8583">GTAPSVSNNIFSILSFLRACTNVISSCMAVVSGPVRTSAMMMAVPKRFIFCSSKSVMNMRCGVGLDLTRPGPSIVIPTLSGL</sequence>
<comment type="caution">
    <text evidence="1">The sequence shown here is derived from an EMBL/GenBank/DDBJ whole genome shotgun (WGS) entry which is preliminary data.</text>
</comment>
<protein>
    <submittedName>
        <fullName evidence="1">Uncharacterized protein</fullName>
    </submittedName>
</protein>
<name>A0AAV5W3E6_9BILA</name>